<sequence>MVPPATNSLTRRTSNRAEPPSKKSEITTTIDRCGLASRCCAQPTAAAMSVPPPSCTFINNSTGSVTSLVRSTTEVSKAARLVSIPGSCHRQLASTAEWITESTMEPL</sequence>
<accession>A0A2S8BBU1</accession>
<feature type="region of interest" description="Disordered" evidence="1">
    <location>
        <begin position="1"/>
        <end position="27"/>
    </location>
</feature>
<comment type="caution">
    <text evidence="2">The sequence shown here is derived from an EMBL/GenBank/DDBJ whole genome shotgun (WGS) entry which is preliminary data.</text>
</comment>
<evidence type="ECO:0000313" key="2">
    <source>
        <dbReference type="EMBL" id="PQM44119.1"/>
    </source>
</evidence>
<reference evidence="2 3" key="1">
    <citation type="journal article" date="2017" name="Int. J. Syst. Evol. Microbiol.">
        <title>Mycobacterium talmoniae sp. nov., a slowly growing mycobacterium isolated from human respiratory samples.</title>
        <authorList>
            <person name="Davidson R.M."/>
            <person name="DeGroote M.A."/>
            <person name="Marola J.L."/>
            <person name="Buss S."/>
            <person name="Jones V."/>
            <person name="McNeil M.R."/>
            <person name="Freifeld A.G."/>
            <person name="Elaine Epperson L."/>
            <person name="Hasan N.A."/>
            <person name="Jackson M."/>
            <person name="Iwen P.C."/>
            <person name="Salfinger M."/>
            <person name="Strong M."/>
        </authorList>
    </citation>
    <scope>NUCLEOTIDE SEQUENCE [LARGE SCALE GENOMIC DNA]</scope>
    <source>
        <strain evidence="2 3">ATCC BAA-2683</strain>
    </source>
</reference>
<dbReference type="Proteomes" id="UP000238296">
    <property type="component" value="Unassembled WGS sequence"/>
</dbReference>
<name>A0A2S8BBU1_9MYCO</name>
<evidence type="ECO:0000313" key="3">
    <source>
        <dbReference type="Proteomes" id="UP000238296"/>
    </source>
</evidence>
<dbReference type="EMBL" id="PPEA01000967">
    <property type="protein sequence ID" value="PQM44119.1"/>
    <property type="molecule type" value="Genomic_DNA"/>
</dbReference>
<proteinExistence type="predicted"/>
<protein>
    <submittedName>
        <fullName evidence="2">Uncharacterized protein</fullName>
    </submittedName>
</protein>
<feature type="compositionally biased region" description="Polar residues" evidence="1">
    <location>
        <begin position="1"/>
        <end position="12"/>
    </location>
</feature>
<dbReference type="AlphaFoldDB" id="A0A2S8BBU1"/>
<evidence type="ECO:0000256" key="1">
    <source>
        <dbReference type="SAM" id="MobiDB-lite"/>
    </source>
</evidence>
<organism evidence="2 3">
    <name type="scientific">Mycobacterium talmoniae</name>
    <dbReference type="NCBI Taxonomy" id="1858794"/>
    <lineage>
        <taxon>Bacteria</taxon>
        <taxon>Bacillati</taxon>
        <taxon>Actinomycetota</taxon>
        <taxon>Actinomycetes</taxon>
        <taxon>Mycobacteriales</taxon>
        <taxon>Mycobacteriaceae</taxon>
        <taxon>Mycobacterium</taxon>
    </lineage>
</organism>
<gene>
    <name evidence="2" type="ORF">C1Y40_05722</name>
</gene>